<accession>A0A7T7I864</accession>
<organism evidence="1 2">
    <name type="scientific">Streptomyces liliifuscus</name>
    <dbReference type="NCBI Taxonomy" id="2797636"/>
    <lineage>
        <taxon>Bacteria</taxon>
        <taxon>Bacillati</taxon>
        <taxon>Actinomycetota</taxon>
        <taxon>Actinomycetes</taxon>
        <taxon>Kitasatosporales</taxon>
        <taxon>Streptomycetaceae</taxon>
        <taxon>Streptomyces</taxon>
    </lineage>
</organism>
<gene>
    <name evidence="1" type="ORF">JEQ17_27615</name>
</gene>
<dbReference type="AlphaFoldDB" id="A0A7T7I864"/>
<dbReference type="Proteomes" id="UP000595636">
    <property type="component" value="Chromosome"/>
</dbReference>
<sequence length="96" mass="10686">MARLTRYAARVAALEARYDANRMHFRTSRGRRFSLDFGDVFHIVTDTLGWLHDPDAEQPRGPILELLATAEPDKELGLIGQTVVLAAKQAVTGVRP</sequence>
<reference evidence="1 2" key="1">
    <citation type="submission" date="2020-12" db="EMBL/GenBank/DDBJ databases">
        <title>A novel species.</title>
        <authorList>
            <person name="Li K."/>
        </authorList>
    </citation>
    <scope>NUCLEOTIDE SEQUENCE [LARGE SCALE GENOMIC DNA]</scope>
    <source>
        <strain evidence="1 2">ZYC-3</strain>
    </source>
</reference>
<evidence type="ECO:0000313" key="1">
    <source>
        <dbReference type="EMBL" id="QQM42819.1"/>
    </source>
</evidence>
<name>A0A7T7I864_9ACTN</name>
<keyword evidence="2" id="KW-1185">Reference proteome</keyword>
<proteinExistence type="predicted"/>
<dbReference type="KEGG" id="slf:JEQ17_27615"/>
<evidence type="ECO:0000313" key="2">
    <source>
        <dbReference type="Proteomes" id="UP000595636"/>
    </source>
</evidence>
<protein>
    <submittedName>
        <fullName evidence="1">Uncharacterized protein</fullName>
    </submittedName>
</protein>
<dbReference type="EMBL" id="CP066831">
    <property type="protein sequence ID" value="QQM42819.1"/>
    <property type="molecule type" value="Genomic_DNA"/>
</dbReference>
<dbReference type="RefSeq" id="WP_200397717.1">
    <property type="nucleotide sequence ID" value="NZ_CP066831.1"/>
</dbReference>